<feature type="non-terminal residue" evidence="1">
    <location>
        <position position="1"/>
    </location>
</feature>
<keyword evidence="2" id="KW-1185">Reference proteome</keyword>
<reference evidence="1" key="1">
    <citation type="submission" date="2021-06" db="EMBL/GenBank/DDBJ databases">
        <authorList>
            <person name="Kallberg Y."/>
            <person name="Tangrot J."/>
            <person name="Rosling A."/>
        </authorList>
    </citation>
    <scope>NUCLEOTIDE SEQUENCE</scope>
    <source>
        <strain evidence="1">AU212A</strain>
    </source>
</reference>
<sequence length="46" mass="5282">IDDKGNIIKQFAIANRVKLNPKPKLYPDHIYTSKIINTKEIITTSQ</sequence>
<organism evidence="1 2">
    <name type="scientific">Scutellospora calospora</name>
    <dbReference type="NCBI Taxonomy" id="85575"/>
    <lineage>
        <taxon>Eukaryota</taxon>
        <taxon>Fungi</taxon>
        <taxon>Fungi incertae sedis</taxon>
        <taxon>Mucoromycota</taxon>
        <taxon>Glomeromycotina</taxon>
        <taxon>Glomeromycetes</taxon>
        <taxon>Diversisporales</taxon>
        <taxon>Gigasporaceae</taxon>
        <taxon>Scutellospora</taxon>
    </lineage>
</organism>
<evidence type="ECO:0000313" key="1">
    <source>
        <dbReference type="EMBL" id="CAG8672567.1"/>
    </source>
</evidence>
<dbReference type="Proteomes" id="UP000789860">
    <property type="component" value="Unassembled WGS sequence"/>
</dbReference>
<name>A0ACA9NSG2_9GLOM</name>
<feature type="non-terminal residue" evidence="1">
    <location>
        <position position="46"/>
    </location>
</feature>
<evidence type="ECO:0000313" key="2">
    <source>
        <dbReference type="Proteomes" id="UP000789860"/>
    </source>
</evidence>
<proteinExistence type="predicted"/>
<protein>
    <submittedName>
        <fullName evidence="1">11456_t:CDS:1</fullName>
    </submittedName>
</protein>
<gene>
    <name evidence="1" type="ORF">SCALOS_LOCUS9434</name>
</gene>
<comment type="caution">
    <text evidence="1">The sequence shown here is derived from an EMBL/GenBank/DDBJ whole genome shotgun (WGS) entry which is preliminary data.</text>
</comment>
<dbReference type="EMBL" id="CAJVPM010029248">
    <property type="protein sequence ID" value="CAG8672567.1"/>
    <property type="molecule type" value="Genomic_DNA"/>
</dbReference>
<accession>A0ACA9NSG2</accession>